<keyword evidence="5" id="KW-0732">Signal</keyword>
<accession>A0A9Q0Y9Q8</accession>
<dbReference type="PROSITE" id="PS51406">
    <property type="entry name" value="FIBRINOGEN_C_2"/>
    <property type="match status" value="1"/>
</dbReference>
<dbReference type="Proteomes" id="UP001142489">
    <property type="component" value="Unassembled WGS sequence"/>
</dbReference>
<keyword evidence="8" id="KW-1185">Reference proteome</keyword>
<dbReference type="GO" id="GO:0072377">
    <property type="term" value="P:blood coagulation, common pathway"/>
    <property type="evidence" value="ECO:0007669"/>
    <property type="project" value="TreeGrafter"/>
</dbReference>
<reference evidence="7" key="1">
    <citation type="journal article" date="2023" name="DNA Res.">
        <title>Chromosome-level genome assembly of Phrynocephalus forsythii using third-generation DNA sequencing and Hi-C analysis.</title>
        <authorList>
            <person name="Qi Y."/>
            <person name="Zhao W."/>
            <person name="Zhao Y."/>
            <person name="Niu C."/>
            <person name="Cao S."/>
            <person name="Zhang Y."/>
        </authorList>
    </citation>
    <scope>NUCLEOTIDE SEQUENCE</scope>
    <source>
        <tissue evidence="7">Muscle</tissue>
    </source>
</reference>
<dbReference type="GO" id="GO:0070527">
    <property type="term" value="P:platelet aggregation"/>
    <property type="evidence" value="ECO:0007669"/>
    <property type="project" value="TreeGrafter"/>
</dbReference>
<dbReference type="SMART" id="SM00186">
    <property type="entry name" value="FBG"/>
    <property type="match status" value="1"/>
</dbReference>
<evidence type="ECO:0000259" key="6">
    <source>
        <dbReference type="PROSITE" id="PS51406"/>
    </source>
</evidence>
<evidence type="ECO:0000256" key="5">
    <source>
        <dbReference type="SAM" id="SignalP"/>
    </source>
</evidence>
<dbReference type="GO" id="GO:0042730">
    <property type="term" value="P:fibrinolysis"/>
    <property type="evidence" value="ECO:0007669"/>
    <property type="project" value="TreeGrafter"/>
</dbReference>
<dbReference type="EMBL" id="JAPFRF010000001">
    <property type="protein sequence ID" value="KAJ7345912.1"/>
    <property type="molecule type" value="Genomic_DNA"/>
</dbReference>
<dbReference type="Gene3D" id="4.10.530.10">
    <property type="entry name" value="Gamma-fibrinogen Carboxyl Terminal Fragment, domain 2"/>
    <property type="match status" value="1"/>
</dbReference>
<feature type="signal peptide" evidence="5">
    <location>
        <begin position="1"/>
        <end position="22"/>
    </location>
</feature>
<dbReference type="AlphaFoldDB" id="A0A9Q0Y9Q8"/>
<dbReference type="Gene3D" id="3.90.215.10">
    <property type="entry name" value="Gamma Fibrinogen, chain A, domain 1"/>
    <property type="match status" value="1"/>
</dbReference>
<dbReference type="OrthoDB" id="7735550at2759"/>
<evidence type="ECO:0000313" key="7">
    <source>
        <dbReference type="EMBL" id="KAJ7345912.1"/>
    </source>
</evidence>
<keyword evidence="4" id="KW-0325">Glycoprotein</keyword>
<name>A0A9Q0Y9Q8_9SAUR</name>
<dbReference type="Pfam" id="PF00147">
    <property type="entry name" value="Fibrinogen_C"/>
    <property type="match status" value="1"/>
</dbReference>
<organism evidence="7 8">
    <name type="scientific">Phrynocephalus forsythii</name>
    <dbReference type="NCBI Taxonomy" id="171643"/>
    <lineage>
        <taxon>Eukaryota</taxon>
        <taxon>Metazoa</taxon>
        <taxon>Chordata</taxon>
        <taxon>Craniata</taxon>
        <taxon>Vertebrata</taxon>
        <taxon>Euteleostomi</taxon>
        <taxon>Lepidosauria</taxon>
        <taxon>Squamata</taxon>
        <taxon>Bifurcata</taxon>
        <taxon>Unidentata</taxon>
        <taxon>Episquamata</taxon>
        <taxon>Toxicofera</taxon>
        <taxon>Iguania</taxon>
        <taxon>Acrodonta</taxon>
        <taxon>Agamidae</taxon>
        <taxon>Agaminae</taxon>
        <taxon>Phrynocephalus</taxon>
    </lineage>
</organism>
<dbReference type="GO" id="GO:0005577">
    <property type="term" value="C:fibrinogen complex"/>
    <property type="evidence" value="ECO:0007669"/>
    <property type="project" value="TreeGrafter"/>
</dbReference>
<feature type="chain" id="PRO_5040179388" description="Fibrinogen C-terminal domain-containing protein" evidence="5">
    <location>
        <begin position="23"/>
        <end position="273"/>
    </location>
</feature>
<protein>
    <recommendedName>
        <fullName evidence="6">Fibrinogen C-terminal domain-containing protein</fullName>
    </recommendedName>
</protein>
<proteinExistence type="predicted"/>
<dbReference type="InterPro" id="IPR037579">
    <property type="entry name" value="FIB_ANG-like"/>
</dbReference>
<feature type="domain" description="Fibrinogen C-terminal" evidence="6">
    <location>
        <begin position="55"/>
        <end position="241"/>
    </location>
</feature>
<gene>
    <name evidence="7" type="ORF">JRQ81_001862</name>
</gene>
<dbReference type="GO" id="GO:0005201">
    <property type="term" value="F:extracellular matrix structural constituent"/>
    <property type="evidence" value="ECO:0007669"/>
    <property type="project" value="TreeGrafter"/>
</dbReference>
<dbReference type="InterPro" id="IPR002181">
    <property type="entry name" value="Fibrinogen_a/b/g_C_dom"/>
</dbReference>
<evidence type="ECO:0000256" key="4">
    <source>
        <dbReference type="ARBA" id="ARBA00023180"/>
    </source>
</evidence>
<evidence type="ECO:0000313" key="8">
    <source>
        <dbReference type="Proteomes" id="UP001142489"/>
    </source>
</evidence>
<dbReference type="SUPFAM" id="SSF56496">
    <property type="entry name" value="Fibrinogen C-terminal domain-like"/>
    <property type="match status" value="1"/>
</dbReference>
<comment type="subcellular location">
    <subcellularLocation>
        <location evidence="1">Secreted</location>
    </subcellularLocation>
</comment>
<evidence type="ECO:0000256" key="3">
    <source>
        <dbReference type="ARBA" id="ARBA00023157"/>
    </source>
</evidence>
<dbReference type="InterPro" id="IPR014716">
    <property type="entry name" value="Fibrinogen_a/b/g_C_1"/>
</dbReference>
<keyword evidence="2" id="KW-0964">Secreted</keyword>
<evidence type="ECO:0000256" key="1">
    <source>
        <dbReference type="ARBA" id="ARBA00004613"/>
    </source>
</evidence>
<evidence type="ECO:0000256" key="2">
    <source>
        <dbReference type="ARBA" id="ARBA00022525"/>
    </source>
</evidence>
<comment type="caution">
    <text evidence="7">The sequence shown here is derived from an EMBL/GenBank/DDBJ whole genome shotgun (WGS) entry which is preliminary data.</text>
</comment>
<keyword evidence="3" id="KW-1015">Disulfide bond</keyword>
<dbReference type="GO" id="GO:0030674">
    <property type="term" value="F:protein-macromolecule adaptor activity"/>
    <property type="evidence" value="ECO:0007669"/>
    <property type="project" value="TreeGrafter"/>
</dbReference>
<sequence length="273" mass="31567">MNAPKVWLAIVPLLFLILGTSADDAALRKQLAEVVNLHVVENVTEIVNWKDVVYRSGRRYKKDCDEVFQAGDTKNGLYIIEPIHSRKLVVQCHMDGCNGWTVIQQNSYNTEITWSETWTTYKYGFGNLEEDHWLGNEYIRLITEQKWYKVRINLVDAEGNHRYAEYDSFVLQDENSGYALKLGTYEGNAGDSLSSDKLKNMHDNMKFSCKDKDNDRTTLQNCADVNGGGWWYDSCQNALLNRKGRLHWSTLCDENCRKSVIMLKPVHMYCNRV</sequence>
<dbReference type="InterPro" id="IPR036056">
    <property type="entry name" value="Fibrinogen-like_C"/>
</dbReference>
<dbReference type="GO" id="GO:0034116">
    <property type="term" value="P:positive regulation of heterotypic cell-cell adhesion"/>
    <property type="evidence" value="ECO:0007669"/>
    <property type="project" value="TreeGrafter"/>
</dbReference>
<dbReference type="PANTHER" id="PTHR47221:SF5">
    <property type="entry name" value="FIBRINOGEN C-TERMINAL DOMAIN-CONTAINING PROTEIN"/>
    <property type="match status" value="1"/>
</dbReference>
<dbReference type="PANTHER" id="PTHR47221">
    <property type="entry name" value="FIBRINOGEN ALPHA CHAIN"/>
    <property type="match status" value="1"/>
</dbReference>
<dbReference type="CDD" id="cd00087">
    <property type="entry name" value="FReD"/>
    <property type="match status" value="1"/>
</dbReference>